<dbReference type="PANTHER" id="PTHR18968:SF129">
    <property type="entry name" value="ACETOLACTATE SYNTHASE"/>
    <property type="match status" value="1"/>
</dbReference>
<evidence type="ECO:0000256" key="2">
    <source>
        <dbReference type="ARBA" id="ARBA00023052"/>
    </source>
</evidence>
<keyword evidence="2 3" id="KW-0786">Thiamine pyrophosphate</keyword>
<organism evidence="7">
    <name type="scientific">marine metagenome</name>
    <dbReference type="NCBI Taxonomy" id="408172"/>
    <lineage>
        <taxon>unclassified sequences</taxon>
        <taxon>metagenomes</taxon>
        <taxon>ecological metagenomes</taxon>
    </lineage>
</organism>
<evidence type="ECO:0000256" key="1">
    <source>
        <dbReference type="ARBA" id="ARBA00007812"/>
    </source>
</evidence>
<dbReference type="InterPro" id="IPR011766">
    <property type="entry name" value="TPP_enzyme_TPP-bd"/>
</dbReference>
<dbReference type="SUPFAM" id="SSF52518">
    <property type="entry name" value="Thiamin diphosphate-binding fold (THDP-binding)"/>
    <property type="match status" value="2"/>
</dbReference>
<dbReference type="Gene3D" id="3.40.50.1220">
    <property type="entry name" value="TPP-binding domain"/>
    <property type="match status" value="1"/>
</dbReference>
<evidence type="ECO:0000259" key="5">
    <source>
        <dbReference type="Pfam" id="PF02775"/>
    </source>
</evidence>
<dbReference type="GO" id="GO:0030976">
    <property type="term" value="F:thiamine pyrophosphate binding"/>
    <property type="evidence" value="ECO:0007669"/>
    <property type="project" value="InterPro"/>
</dbReference>
<accession>A0A381RVF6</accession>
<evidence type="ECO:0000259" key="4">
    <source>
        <dbReference type="Pfam" id="PF00205"/>
    </source>
</evidence>
<dbReference type="GO" id="GO:0003984">
    <property type="term" value="F:acetolactate synthase activity"/>
    <property type="evidence" value="ECO:0007669"/>
    <property type="project" value="TreeGrafter"/>
</dbReference>
<dbReference type="InterPro" id="IPR000399">
    <property type="entry name" value="TPP-bd_CS"/>
</dbReference>
<dbReference type="GO" id="GO:0000287">
    <property type="term" value="F:magnesium ion binding"/>
    <property type="evidence" value="ECO:0007669"/>
    <property type="project" value="InterPro"/>
</dbReference>
<dbReference type="InterPro" id="IPR012001">
    <property type="entry name" value="Thiamin_PyroP_enz_TPP-bd_dom"/>
</dbReference>
<dbReference type="InterPro" id="IPR012000">
    <property type="entry name" value="Thiamin_PyroP_enz_cen_dom"/>
</dbReference>
<dbReference type="PROSITE" id="PS00187">
    <property type="entry name" value="TPP_ENZYMES"/>
    <property type="match status" value="1"/>
</dbReference>
<protein>
    <recommendedName>
        <fullName evidence="8">Acetolactate synthase</fullName>
    </recommendedName>
</protein>
<dbReference type="Gene3D" id="3.40.50.970">
    <property type="match status" value="2"/>
</dbReference>
<evidence type="ECO:0000256" key="3">
    <source>
        <dbReference type="RuleBase" id="RU362132"/>
    </source>
</evidence>
<dbReference type="GO" id="GO:0009097">
    <property type="term" value="P:isoleucine biosynthetic process"/>
    <property type="evidence" value="ECO:0007669"/>
    <property type="project" value="TreeGrafter"/>
</dbReference>
<feature type="domain" description="Thiamine pyrophosphate enzyme N-terminal TPP-binding" evidence="6">
    <location>
        <begin position="2"/>
        <end position="86"/>
    </location>
</feature>
<dbReference type="AlphaFoldDB" id="A0A381RVF6"/>
<dbReference type="EMBL" id="UINC01002283">
    <property type="protein sequence ID" value="SUZ94978.1"/>
    <property type="molecule type" value="Genomic_DNA"/>
</dbReference>
<comment type="similarity">
    <text evidence="1 3">Belongs to the TPP enzyme family.</text>
</comment>
<name>A0A381RVF6_9ZZZZ</name>
<dbReference type="InterPro" id="IPR045229">
    <property type="entry name" value="TPP_enz"/>
</dbReference>
<feature type="domain" description="Thiamine pyrophosphate enzyme TPP-binding" evidence="5">
    <location>
        <begin position="359"/>
        <end position="504"/>
    </location>
</feature>
<evidence type="ECO:0000259" key="6">
    <source>
        <dbReference type="Pfam" id="PF02776"/>
    </source>
</evidence>
<evidence type="ECO:0000313" key="7">
    <source>
        <dbReference type="EMBL" id="SUZ94978.1"/>
    </source>
</evidence>
<evidence type="ECO:0008006" key="8">
    <source>
        <dbReference type="Google" id="ProtNLM"/>
    </source>
</evidence>
<dbReference type="GO" id="GO:0050660">
    <property type="term" value="F:flavin adenine dinucleotide binding"/>
    <property type="evidence" value="ECO:0007669"/>
    <property type="project" value="TreeGrafter"/>
</dbReference>
<sequence>MDGLKKSGIEFLLTKHENNAGFMAEGGFHANGAPGILVATLGPGVANAVNVVANAFQDRVPLIFLTGCVDADEALTYTHQVFDHSELLKSVTKASIKVVDGAVDVAIDKALAIALDGQPGPVHVDVPISVAAKEQPEQDFPAERKIIVRNMPSPSAPAEGAALESARNWLREAKQPLMIAGVDVLNQHAEKAVAEFARDFRIPLITTYKAKGVLPEDDPLALGGAGLSPLADKQLLPLLRESDLIILAGYDPIEMRVGWRNPWDEGARVLEFCAVPNTHYMHRASLSFIGDIAEGLKTLRKNISPQPVWNNKEPQKVRSELKTIFSATGTSGLNEEWGPAAVIDVMRKALPRNGVATADSGAHRILLSQMWECYEARGLLQSTALCTMGCAVPLAMGFRLAKPERPTVAFVGDAGMEMVLGELATLRDLKLPVVIIVFVDESLALIELKQRSSGLPNLGVDFGATDFPAVAKALGGIGRWVSNPDELREGLEGAFERQTFTLLACKIGEKVYDERF</sequence>
<proteinExistence type="inferred from homology"/>
<feature type="domain" description="Thiamine pyrophosphate enzyme central" evidence="4">
    <location>
        <begin position="164"/>
        <end position="299"/>
    </location>
</feature>
<dbReference type="InterPro" id="IPR029035">
    <property type="entry name" value="DHS-like_NAD/FAD-binding_dom"/>
</dbReference>
<dbReference type="Pfam" id="PF02775">
    <property type="entry name" value="TPP_enzyme_C"/>
    <property type="match status" value="1"/>
</dbReference>
<dbReference type="Pfam" id="PF02776">
    <property type="entry name" value="TPP_enzyme_N"/>
    <property type="match status" value="1"/>
</dbReference>
<dbReference type="SUPFAM" id="SSF52467">
    <property type="entry name" value="DHS-like NAD/FAD-binding domain"/>
    <property type="match status" value="1"/>
</dbReference>
<dbReference type="GO" id="GO:0009099">
    <property type="term" value="P:L-valine biosynthetic process"/>
    <property type="evidence" value="ECO:0007669"/>
    <property type="project" value="TreeGrafter"/>
</dbReference>
<dbReference type="PANTHER" id="PTHR18968">
    <property type="entry name" value="THIAMINE PYROPHOSPHATE ENZYMES"/>
    <property type="match status" value="1"/>
</dbReference>
<dbReference type="CDD" id="cd07035">
    <property type="entry name" value="TPP_PYR_POX_like"/>
    <property type="match status" value="1"/>
</dbReference>
<dbReference type="InterPro" id="IPR029061">
    <property type="entry name" value="THDP-binding"/>
</dbReference>
<dbReference type="GO" id="GO:0005948">
    <property type="term" value="C:acetolactate synthase complex"/>
    <property type="evidence" value="ECO:0007669"/>
    <property type="project" value="TreeGrafter"/>
</dbReference>
<gene>
    <name evidence="7" type="ORF">METZ01_LOCUS47832</name>
</gene>
<dbReference type="Pfam" id="PF00205">
    <property type="entry name" value="TPP_enzyme_M"/>
    <property type="match status" value="1"/>
</dbReference>
<reference evidence="7" key="1">
    <citation type="submission" date="2018-05" db="EMBL/GenBank/DDBJ databases">
        <authorList>
            <person name="Lanie J.A."/>
            <person name="Ng W.-L."/>
            <person name="Kazmierczak K.M."/>
            <person name="Andrzejewski T.M."/>
            <person name="Davidsen T.M."/>
            <person name="Wayne K.J."/>
            <person name="Tettelin H."/>
            <person name="Glass J.I."/>
            <person name="Rusch D."/>
            <person name="Podicherti R."/>
            <person name="Tsui H.-C.T."/>
            <person name="Winkler M.E."/>
        </authorList>
    </citation>
    <scope>NUCLEOTIDE SEQUENCE</scope>
</reference>